<gene>
    <name evidence="2" type="ORF">FHP08_11265</name>
</gene>
<name>A0A5C8NW84_9BURK</name>
<comment type="caution">
    <text evidence="2">The sequence shown here is derived from an EMBL/GenBank/DDBJ whole genome shotgun (WGS) entry which is preliminary data.</text>
</comment>
<sequence>MRIVNGGCAALALCLAASLAAPAMAATDENTRVHHRLAEPGPRQAPLKLLVLAPRIDVHELSAGGVTQKVPDLTRRANQHFEAVLSQVLAGRADLGTVPMPRLSDDEQDELDDLVATFDVVVAEGFANTRPGLAGWEDRAARFDYTLGYGLPWLRERTGADSLMVTFGIDYQSTGGRKAMTVLGALVGIGLPTGFARVRCGLIDLATGDILWLHSEGIRSGNLTEEATMREVVEKTFASLPRPGAQR</sequence>
<dbReference type="AlphaFoldDB" id="A0A5C8NW84"/>
<keyword evidence="1" id="KW-0732">Signal</keyword>
<dbReference type="Proteomes" id="UP000321548">
    <property type="component" value="Unassembled WGS sequence"/>
</dbReference>
<dbReference type="RefSeq" id="WP_147704554.1">
    <property type="nucleotide sequence ID" value="NZ_VDUY01000004.1"/>
</dbReference>
<reference evidence="2 3" key="1">
    <citation type="submission" date="2019-06" db="EMBL/GenBank/DDBJ databases">
        <title>Quisquiliibacterium sp. nov., isolated from a maize field.</title>
        <authorList>
            <person name="Lin S.-Y."/>
            <person name="Tsai C.-F."/>
            <person name="Young C.-C."/>
        </authorList>
    </citation>
    <scope>NUCLEOTIDE SEQUENCE [LARGE SCALE GENOMIC DNA]</scope>
    <source>
        <strain evidence="2 3">CC-CFT501</strain>
    </source>
</reference>
<evidence type="ECO:0000313" key="2">
    <source>
        <dbReference type="EMBL" id="TXL65359.1"/>
    </source>
</evidence>
<feature type="signal peptide" evidence="1">
    <location>
        <begin position="1"/>
        <end position="25"/>
    </location>
</feature>
<dbReference type="EMBL" id="VDUY01000004">
    <property type="protein sequence ID" value="TXL65359.1"/>
    <property type="molecule type" value="Genomic_DNA"/>
</dbReference>
<evidence type="ECO:0000313" key="3">
    <source>
        <dbReference type="Proteomes" id="UP000321548"/>
    </source>
</evidence>
<proteinExistence type="predicted"/>
<keyword evidence="3" id="KW-1185">Reference proteome</keyword>
<protein>
    <submittedName>
        <fullName evidence="2">Uncharacterized protein</fullName>
    </submittedName>
</protein>
<organism evidence="2 3">
    <name type="scientific">Zeimonas arvi</name>
    <dbReference type="NCBI Taxonomy" id="2498847"/>
    <lineage>
        <taxon>Bacteria</taxon>
        <taxon>Pseudomonadati</taxon>
        <taxon>Pseudomonadota</taxon>
        <taxon>Betaproteobacteria</taxon>
        <taxon>Burkholderiales</taxon>
        <taxon>Burkholderiaceae</taxon>
        <taxon>Zeimonas</taxon>
    </lineage>
</organism>
<evidence type="ECO:0000256" key="1">
    <source>
        <dbReference type="SAM" id="SignalP"/>
    </source>
</evidence>
<feature type="chain" id="PRO_5022868616" evidence="1">
    <location>
        <begin position="26"/>
        <end position="247"/>
    </location>
</feature>
<accession>A0A5C8NW84</accession>
<dbReference type="OrthoDB" id="8900715at2"/>